<dbReference type="InterPro" id="IPR051419">
    <property type="entry name" value="Lys/N-term_MeTrsfase_sf"/>
</dbReference>
<dbReference type="OMA" id="VYIIISH"/>
<dbReference type="SUPFAM" id="SSF53335">
    <property type="entry name" value="S-adenosyl-L-methionine-dependent methyltransferases"/>
    <property type="match status" value="1"/>
</dbReference>
<dbReference type="RefSeq" id="XP_001696099.2">
    <property type="nucleotide sequence ID" value="XM_001696047.2"/>
</dbReference>
<dbReference type="FunFam" id="3.40.50.150:FF:000565">
    <property type="entry name" value="Predicted protein"/>
    <property type="match status" value="1"/>
</dbReference>
<feature type="domain" description="Methyltransferase type 11" evidence="5">
    <location>
        <begin position="45"/>
        <end position="147"/>
    </location>
</feature>
<protein>
    <recommendedName>
        <fullName evidence="5">Methyltransferase type 11 domain-containing protein</fullName>
    </recommendedName>
</protein>
<dbReference type="OrthoDB" id="411785at2759"/>
<keyword evidence="2" id="KW-0489">Methyltransferase</keyword>
<dbReference type="GO" id="GO:0008757">
    <property type="term" value="F:S-adenosylmethionine-dependent methyltransferase activity"/>
    <property type="evidence" value="ECO:0007669"/>
    <property type="project" value="InterPro"/>
</dbReference>
<dbReference type="Pfam" id="PF08241">
    <property type="entry name" value="Methyltransf_11"/>
    <property type="match status" value="1"/>
</dbReference>
<dbReference type="EMBL" id="CM008969">
    <property type="protein sequence ID" value="PNW79680.1"/>
    <property type="molecule type" value="Genomic_DNA"/>
</dbReference>
<evidence type="ECO:0000256" key="4">
    <source>
        <dbReference type="SAM" id="MobiDB-lite"/>
    </source>
</evidence>
<comment type="similarity">
    <text evidence="1">Belongs to the methyltransferase superfamily.</text>
</comment>
<dbReference type="PANTHER" id="PTHR12176">
    <property type="entry name" value="SAM-DEPENDENT METHYLTRANSFERASE SUPERFAMILY PROTEIN"/>
    <property type="match status" value="1"/>
</dbReference>
<accession>A0A2K3DGL3</accession>
<dbReference type="Proteomes" id="UP000006906">
    <property type="component" value="Chromosome 8"/>
</dbReference>
<evidence type="ECO:0000256" key="3">
    <source>
        <dbReference type="ARBA" id="ARBA00022679"/>
    </source>
</evidence>
<dbReference type="FunCoup" id="A0A2K3DGL3">
    <property type="interactions" value="4"/>
</dbReference>
<dbReference type="InterPro" id="IPR029063">
    <property type="entry name" value="SAM-dependent_MTases_sf"/>
</dbReference>
<proteinExistence type="inferred from homology"/>
<evidence type="ECO:0000313" key="6">
    <source>
        <dbReference type="EMBL" id="PNW79680.1"/>
    </source>
</evidence>
<dbReference type="CDD" id="cd02440">
    <property type="entry name" value="AdoMet_MTases"/>
    <property type="match status" value="1"/>
</dbReference>
<organism evidence="6 7">
    <name type="scientific">Chlamydomonas reinhardtii</name>
    <name type="common">Chlamydomonas smithii</name>
    <dbReference type="NCBI Taxonomy" id="3055"/>
    <lineage>
        <taxon>Eukaryota</taxon>
        <taxon>Viridiplantae</taxon>
        <taxon>Chlorophyta</taxon>
        <taxon>core chlorophytes</taxon>
        <taxon>Chlorophyceae</taxon>
        <taxon>CS clade</taxon>
        <taxon>Chlamydomonadales</taxon>
        <taxon>Chlamydomonadaceae</taxon>
        <taxon>Chlamydomonas</taxon>
    </lineage>
</organism>
<evidence type="ECO:0000259" key="5">
    <source>
        <dbReference type="Pfam" id="PF08241"/>
    </source>
</evidence>
<evidence type="ECO:0000256" key="2">
    <source>
        <dbReference type="ARBA" id="ARBA00022603"/>
    </source>
</evidence>
<evidence type="ECO:0000256" key="1">
    <source>
        <dbReference type="ARBA" id="ARBA00008361"/>
    </source>
</evidence>
<evidence type="ECO:0000313" key="7">
    <source>
        <dbReference type="Proteomes" id="UP000006906"/>
    </source>
</evidence>
<sequence length="320" mass="34330">MPPYGECDYWDERYTREPAAFDWYQGYSGLSAILRHVFPLDASLLHLGVGSSRLQEEMARAGWQHIVNVDYSKVAIKHMAELHKSLPQLEYRVADVRSMPEFADKSFDGVLDKGTLDAILCGEGSAVHAAAMVMEAFRVLKPCGVLMLVTYGDPLSRLPYLNKIPDWDVSVLALTKQEVVEALDAEPVVRPLIKGPYPATNLDCMDALSGLEGMHFVYICRKRGSAEPHAAAAAGAAAAAQEREAAGAAESRRQSHDARGSPAPSDAPVEDGRRTRGMDEEEEVEEAGGGGKDEGASSKTPPPEAPAAAAATPRGDAGQA</sequence>
<dbReference type="GO" id="GO:0032259">
    <property type="term" value="P:methylation"/>
    <property type="evidence" value="ECO:0007669"/>
    <property type="project" value="UniProtKB-KW"/>
</dbReference>
<dbReference type="AlphaFoldDB" id="A0A2K3DGL3"/>
<feature type="region of interest" description="Disordered" evidence="4">
    <location>
        <begin position="234"/>
        <end position="320"/>
    </location>
</feature>
<dbReference type="PaxDb" id="3055-EDP01048"/>
<keyword evidence="3" id="KW-0808">Transferase</keyword>
<dbReference type="GeneID" id="5721603"/>
<gene>
    <name evidence="6" type="ORF">CHLRE_08g362700v5</name>
</gene>
<dbReference type="InterPro" id="IPR013216">
    <property type="entry name" value="Methyltransf_11"/>
</dbReference>
<dbReference type="InParanoid" id="A0A2K3DGL3"/>
<dbReference type="ExpressionAtlas" id="A0A2K3DGL3">
    <property type="expression patterns" value="differential"/>
</dbReference>
<dbReference type="Gene3D" id="3.40.50.150">
    <property type="entry name" value="Vaccinia Virus protein VP39"/>
    <property type="match status" value="1"/>
</dbReference>
<dbReference type="Gramene" id="PNW79680">
    <property type="protein sequence ID" value="PNW79680"/>
    <property type="gene ID" value="CHLRE_08g362700v5"/>
</dbReference>
<keyword evidence="7" id="KW-1185">Reference proteome</keyword>
<feature type="compositionally biased region" description="Basic and acidic residues" evidence="4">
    <location>
        <begin position="241"/>
        <end position="259"/>
    </location>
</feature>
<dbReference type="KEGG" id="cre:CHLRE_08g362700v5"/>
<name>A0A2K3DGL3_CHLRE</name>
<reference evidence="6 7" key="1">
    <citation type="journal article" date="2007" name="Science">
        <title>The Chlamydomonas genome reveals the evolution of key animal and plant functions.</title>
        <authorList>
            <person name="Merchant S.S."/>
            <person name="Prochnik S.E."/>
            <person name="Vallon O."/>
            <person name="Harris E.H."/>
            <person name="Karpowicz S.J."/>
            <person name="Witman G.B."/>
            <person name="Terry A."/>
            <person name="Salamov A."/>
            <person name="Fritz-Laylin L.K."/>
            <person name="Marechal-Drouard L."/>
            <person name="Marshall W.F."/>
            <person name="Qu L.H."/>
            <person name="Nelson D.R."/>
            <person name="Sanderfoot A.A."/>
            <person name="Spalding M.H."/>
            <person name="Kapitonov V.V."/>
            <person name="Ren Q."/>
            <person name="Ferris P."/>
            <person name="Lindquist E."/>
            <person name="Shapiro H."/>
            <person name="Lucas S.M."/>
            <person name="Grimwood J."/>
            <person name="Schmutz J."/>
            <person name="Cardol P."/>
            <person name="Cerutti H."/>
            <person name="Chanfreau G."/>
            <person name="Chen C.L."/>
            <person name="Cognat V."/>
            <person name="Croft M.T."/>
            <person name="Dent R."/>
            <person name="Dutcher S."/>
            <person name="Fernandez E."/>
            <person name="Fukuzawa H."/>
            <person name="Gonzalez-Ballester D."/>
            <person name="Gonzalez-Halphen D."/>
            <person name="Hallmann A."/>
            <person name="Hanikenne M."/>
            <person name="Hippler M."/>
            <person name="Inwood W."/>
            <person name="Jabbari K."/>
            <person name="Kalanon M."/>
            <person name="Kuras R."/>
            <person name="Lefebvre P.A."/>
            <person name="Lemaire S.D."/>
            <person name="Lobanov A.V."/>
            <person name="Lohr M."/>
            <person name="Manuell A."/>
            <person name="Meier I."/>
            <person name="Mets L."/>
            <person name="Mittag M."/>
            <person name="Mittelmeier T."/>
            <person name="Moroney J.V."/>
            <person name="Moseley J."/>
            <person name="Napoli C."/>
            <person name="Nedelcu A.M."/>
            <person name="Niyogi K."/>
            <person name="Novoselov S.V."/>
            <person name="Paulsen I.T."/>
            <person name="Pazour G."/>
            <person name="Purton S."/>
            <person name="Ral J.P."/>
            <person name="Riano-Pachon D.M."/>
            <person name="Riekhof W."/>
            <person name="Rymarquis L."/>
            <person name="Schroda M."/>
            <person name="Stern D."/>
            <person name="Umen J."/>
            <person name="Willows R."/>
            <person name="Wilson N."/>
            <person name="Zimmer S.L."/>
            <person name="Allmer J."/>
            <person name="Balk J."/>
            <person name="Bisova K."/>
            <person name="Chen C.J."/>
            <person name="Elias M."/>
            <person name="Gendler K."/>
            <person name="Hauser C."/>
            <person name="Lamb M.R."/>
            <person name="Ledford H."/>
            <person name="Long J.C."/>
            <person name="Minagawa J."/>
            <person name="Page M.D."/>
            <person name="Pan J."/>
            <person name="Pootakham W."/>
            <person name="Roje S."/>
            <person name="Rose A."/>
            <person name="Stahlberg E."/>
            <person name="Terauchi A.M."/>
            <person name="Yang P."/>
            <person name="Ball S."/>
            <person name="Bowler C."/>
            <person name="Dieckmann C.L."/>
            <person name="Gladyshev V.N."/>
            <person name="Green P."/>
            <person name="Jorgensen R."/>
            <person name="Mayfield S."/>
            <person name="Mueller-Roeber B."/>
            <person name="Rajamani S."/>
            <person name="Sayre R.T."/>
            <person name="Brokstein P."/>
            <person name="Dubchak I."/>
            <person name="Goodstein D."/>
            <person name="Hornick L."/>
            <person name="Huang Y.W."/>
            <person name="Jhaveri J."/>
            <person name="Luo Y."/>
            <person name="Martinez D."/>
            <person name="Ngau W.C."/>
            <person name="Otillar B."/>
            <person name="Poliakov A."/>
            <person name="Porter A."/>
            <person name="Szajkowski L."/>
            <person name="Werner G."/>
            <person name="Zhou K."/>
            <person name="Grigoriev I.V."/>
            <person name="Rokhsar D.S."/>
            <person name="Grossman A.R."/>
        </authorList>
    </citation>
    <scope>NUCLEOTIDE SEQUENCE [LARGE SCALE GENOMIC DNA]</scope>
    <source>
        <strain evidence="7">CC-503</strain>
    </source>
</reference>
<dbReference type="PANTHER" id="PTHR12176:SF79">
    <property type="entry name" value="METHYLTRANSFERASE TYPE 11 DOMAIN-CONTAINING PROTEIN"/>
    <property type="match status" value="1"/>
</dbReference>